<evidence type="ECO:0000313" key="5">
    <source>
        <dbReference type="EMBL" id="KAB3532115.1"/>
    </source>
</evidence>
<dbReference type="Gene3D" id="2.60.40.10">
    <property type="entry name" value="Immunoglobulins"/>
    <property type="match status" value="1"/>
</dbReference>
<comment type="caution">
    <text evidence="5">The sequence shown here is derived from an EMBL/GenBank/DDBJ whole genome shotgun (WGS) entry which is preliminary data.</text>
</comment>
<reference evidence="5 6" key="1">
    <citation type="submission" date="2019-10" db="EMBL/GenBank/DDBJ databases">
        <title>Alkaliphilus serpentinus sp. nov. and Alkaliphilus pronyensis sp. nov., two novel anaerobic alkaliphilic species isolated from the serpentinized-hosted hydrothermal field of the Prony Bay (New Caledonia).</title>
        <authorList>
            <person name="Postec A."/>
        </authorList>
    </citation>
    <scope>NUCLEOTIDE SEQUENCE [LARGE SCALE GENOMIC DNA]</scope>
    <source>
        <strain evidence="5 6">LacT</strain>
    </source>
</reference>
<dbReference type="InterPro" id="IPR006047">
    <property type="entry name" value="GH13_cat_dom"/>
</dbReference>
<dbReference type="PANTHER" id="PTHR10357">
    <property type="entry name" value="ALPHA-AMYLASE FAMILY MEMBER"/>
    <property type="match status" value="1"/>
</dbReference>
<protein>
    <recommendedName>
        <fullName evidence="4">Glycosyl hydrolase family 13 catalytic domain-containing protein</fullName>
    </recommendedName>
</protein>
<dbReference type="Pfam" id="PF00128">
    <property type="entry name" value="Alpha-amylase"/>
    <property type="match status" value="1"/>
</dbReference>
<dbReference type="RefSeq" id="WP_151864942.1">
    <property type="nucleotide sequence ID" value="NZ_WBZB01000011.1"/>
</dbReference>
<dbReference type="InterPro" id="IPR014756">
    <property type="entry name" value="Ig_E-set"/>
</dbReference>
<evidence type="ECO:0000256" key="1">
    <source>
        <dbReference type="ARBA" id="ARBA00008061"/>
    </source>
</evidence>
<dbReference type="SUPFAM" id="SSF51445">
    <property type="entry name" value="(Trans)glycosidases"/>
    <property type="match status" value="1"/>
</dbReference>
<evidence type="ECO:0000256" key="3">
    <source>
        <dbReference type="ARBA" id="ARBA00023295"/>
    </source>
</evidence>
<dbReference type="InterPro" id="IPR004185">
    <property type="entry name" value="Glyco_hydro_13_lg-like_dom"/>
</dbReference>
<dbReference type="GO" id="GO:0005975">
    <property type="term" value="P:carbohydrate metabolic process"/>
    <property type="evidence" value="ECO:0007669"/>
    <property type="project" value="InterPro"/>
</dbReference>
<dbReference type="OrthoDB" id="9805159at2"/>
<dbReference type="SMART" id="SM00642">
    <property type="entry name" value="Aamy"/>
    <property type="match status" value="1"/>
</dbReference>
<evidence type="ECO:0000313" key="6">
    <source>
        <dbReference type="Proteomes" id="UP000465601"/>
    </source>
</evidence>
<organism evidence="5 6">
    <name type="scientific">Alkaliphilus serpentinus</name>
    <dbReference type="NCBI Taxonomy" id="1482731"/>
    <lineage>
        <taxon>Bacteria</taxon>
        <taxon>Bacillati</taxon>
        <taxon>Bacillota</taxon>
        <taxon>Clostridia</taxon>
        <taxon>Peptostreptococcales</taxon>
        <taxon>Natronincolaceae</taxon>
        <taxon>Alkaliphilus</taxon>
    </lineage>
</organism>
<dbReference type="Proteomes" id="UP000465601">
    <property type="component" value="Unassembled WGS sequence"/>
</dbReference>
<evidence type="ECO:0000256" key="2">
    <source>
        <dbReference type="ARBA" id="ARBA00022801"/>
    </source>
</evidence>
<comment type="similarity">
    <text evidence="1">Belongs to the glycosyl hydrolase 13 family.</text>
</comment>
<dbReference type="Gene3D" id="3.20.20.80">
    <property type="entry name" value="Glycosidases"/>
    <property type="match status" value="1"/>
</dbReference>
<dbReference type="InterPro" id="IPR017853">
    <property type="entry name" value="GH"/>
</dbReference>
<dbReference type="SUPFAM" id="SSF81296">
    <property type="entry name" value="E set domains"/>
    <property type="match status" value="1"/>
</dbReference>
<feature type="domain" description="Glycosyl hydrolase family 13 catalytic" evidence="4">
    <location>
        <begin position="142"/>
        <end position="378"/>
    </location>
</feature>
<dbReference type="GO" id="GO:0004553">
    <property type="term" value="F:hydrolase activity, hydrolyzing O-glycosyl compounds"/>
    <property type="evidence" value="ECO:0007669"/>
    <property type="project" value="InterPro"/>
</dbReference>
<gene>
    <name evidence="5" type="ORF">F8153_03335</name>
</gene>
<dbReference type="EMBL" id="WBZB01000011">
    <property type="protein sequence ID" value="KAB3532115.1"/>
    <property type="molecule type" value="Genomic_DNA"/>
</dbReference>
<name>A0A833MEW6_9FIRM</name>
<keyword evidence="2" id="KW-0378">Hydrolase</keyword>
<keyword evidence="3" id="KW-0326">Glycosidase</keyword>
<dbReference type="InterPro" id="IPR013783">
    <property type="entry name" value="Ig-like_fold"/>
</dbReference>
<dbReference type="AlphaFoldDB" id="A0A833MEW6"/>
<evidence type="ECO:0000259" key="4">
    <source>
        <dbReference type="SMART" id="SM00642"/>
    </source>
</evidence>
<sequence>MDNIKIHHNSQDEFYRFPFGSLPIGETVRLRISVANIMEVEWVKLVYWIEGLEKRTCSLSLHSIDHESSRYEVEIKLPSKSSLVWYYFKIHCKNQTIFYGNNQQALGGLGDIYDEKPLPYQITVFDYKGKLPIWFMDSIMYQIFPDRFYRDSQMPSPFKKHCYIYKNWQDTPSYIRDESGRISKWDFFGGNLAGITNKLDYLEDLGINLLYLNPIFLSPSNHRYDTSDYEKIDDLLGDEGIFLKLCIEAKKRGINIILDGVFSHTGSDSIYFNKDDNFDSLGAYQSKESPYFNWYFFEEYPDKYDCWWGYDNMPNVNEQEESYQNYIIHHSDSVINKWHRMGIKGWRLDVVDELPTPFVKAFKKGLRQIDEDAILIYH</sequence>
<dbReference type="CDD" id="cd02857">
    <property type="entry name" value="E_set_CDase_PDE_N"/>
    <property type="match status" value="1"/>
</dbReference>
<keyword evidence="6" id="KW-1185">Reference proteome</keyword>
<dbReference type="PANTHER" id="PTHR10357:SF210">
    <property type="entry name" value="MALTODEXTRIN GLUCOSIDASE"/>
    <property type="match status" value="1"/>
</dbReference>
<proteinExistence type="inferred from homology"/>
<accession>A0A833MEW6</accession>